<evidence type="ECO:0000313" key="3">
    <source>
        <dbReference type="Proteomes" id="UP000019384"/>
    </source>
</evidence>
<reference evidence="2" key="1">
    <citation type="submission" date="2013-12" db="EMBL/GenBank/DDBJ databases">
        <authorList>
            <person name="Genoscope - CEA"/>
        </authorList>
    </citation>
    <scope>NUCLEOTIDE SEQUENCE</scope>
    <source>
        <strain evidence="2">CBS 1993</strain>
    </source>
</reference>
<accession>W6MGL6</accession>
<evidence type="ECO:0000256" key="1">
    <source>
        <dbReference type="SAM" id="MobiDB-lite"/>
    </source>
</evidence>
<organism evidence="2 3">
    <name type="scientific">Kuraishia capsulata CBS 1993</name>
    <dbReference type="NCBI Taxonomy" id="1382522"/>
    <lineage>
        <taxon>Eukaryota</taxon>
        <taxon>Fungi</taxon>
        <taxon>Dikarya</taxon>
        <taxon>Ascomycota</taxon>
        <taxon>Saccharomycotina</taxon>
        <taxon>Pichiomycetes</taxon>
        <taxon>Pichiales</taxon>
        <taxon>Pichiaceae</taxon>
        <taxon>Kuraishia</taxon>
    </lineage>
</organism>
<proteinExistence type="predicted"/>
<name>W6MGL6_9ASCO</name>
<keyword evidence="3" id="KW-1185">Reference proteome</keyword>
<dbReference type="OrthoDB" id="2103031at2759"/>
<dbReference type="EMBL" id="HG793125">
    <property type="protein sequence ID" value="CDK24971.1"/>
    <property type="molecule type" value="Genomic_DNA"/>
</dbReference>
<sequence>MVWPFGSKGKISGELDARKELERSLPSDLRDFLKTQDDSAISDREFKERLKLEDPHVQNYQQPITPEQVMKSDKQEEASEPSVAASQYVPMVYQPTEHLSQEELKKMREFEEYNRKYPIHYASVENCADLQADFLNCLSSGSFVDKFTVCNVKNNFYQDCIKFQGEAMYMFDYPAVGTLEEKVEIRRRADTLFHKYYSCYEDLANDDKRQQYAKELRSSREEFYDKFRRW</sequence>
<protein>
    <submittedName>
        <fullName evidence="2">Uncharacterized protein</fullName>
    </submittedName>
</protein>
<gene>
    <name evidence="2" type="ORF">KUCA_T00000938001</name>
</gene>
<dbReference type="Proteomes" id="UP000019384">
    <property type="component" value="Unassembled WGS sequence"/>
</dbReference>
<dbReference type="HOGENOM" id="CLU_1175807_0_0_1"/>
<reference evidence="2" key="2">
    <citation type="submission" date="2014-02" db="EMBL/GenBank/DDBJ databases">
        <title>Complete DNA sequence of /Kuraishia capsulata/ illustrates novel genomic features among budding yeasts (/Saccharomycotina/).</title>
        <authorList>
            <person name="Morales L."/>
            <person name="Noel B."/>
            <person name="Porcel B."/>
            <person name="Marcet-Houben M."/>
            <person name="Hullo M-F."/>
            <person name="Sacerdot C."/>
            <person name="Tekaia F."/>
            <person name="Leh-Louis V."/>
            <person name="Despons L."/>
            <person name="Khanna V."/>
            <person name="Aury J-M."/>
            <person name="Barbe V."/>
            <person name="Couloux A."/>
            <person name="Labadie K."/>
            <person name="Pelletier E."/>
            <person name="Souciet J-L."/>
            <person name="Boekhout T."/>
            <person name="Gabaldon T."/>
            <person name="Wincker P."/>
            <person name="Dujon B."/>
        </authorList>
    </citation>
    <scope>NUCLEOTIDE SEQUENCE</scope>
    <source>
        <strain evidence="2">CBS 1993</strain>
    </source>
</reference>
<dbReference type="STRING" id="1382522.W6MGL6"/>
<dbReference type="RefSeq" id="XP_022456986.1">
    <property type="nucleotide sequence ID" value="XM_022605526.1"/>
</dbReference>
<evidence type="ECO:0000313" key="2">
    <source>
        <dbReference type="EMBL" id="CDK24971.1"/>
    </source>
</evidence>
<dbReference type="GeneID" id="34518374"/>
<feature type="region of interest" description="Disordered" evidence="1">
    <location>
        <begin position="53"/>
        <end position="81"/>
    </location>
</feature>
<dbReference type="AlphaFoldDB" id="W6MGL6"/>